<proteinExistence type="predicted"/>
<dbReference type="EMBL" id="BMMM01000026">
    <property type="protein sequence ID" value="GGN92040.1"/>
    <property type="molecule type" value="Genomic_DNA"/>
</dbReference>
<dbReference type="RefSeq" id="WP_189191880.1">
    <property type="nucleotide sequence ID" value="NZ_BMMM01000026.1"/>
</dbReference>
<dbReference type="AlphaFoldDB" id="A0A918DAS6"/>
<comment type="caution">
    <text evidence="1">The sequence shown here is derived from an EMBL/GenBank/DDBJ whole genome shotgun (WGS) entry which is preliminary data.</text>
</comment>
<sequence length="201" mass="22127">MTTPAPAKPALWFVDTSSLLSLAADDNLRQTVQGELVSQRRVLLDVVVGELERLASQGLPGIKDLAVAALRQLDWLGEPVDTDELVAAERVVEIQDIMRSGRSLKHPAEHWAESVIMAMAERLQQMDPYMLCEDYNARVESLHHNLTPFSIHKLLARMVQGDRLAADGAVTFADALQTAERGKDYTAGEFISGRLGRVGQP</sequence>
<accession>A0A918DAS6</accession>
<gene>
    <name evidence="1" type="ORF">GCM10011579_089390</name>
</gene>
<organism evidence="1 2">
    <name type="scientific">Streptomyces albiflavescens</name>
    <dbReference type="NCBI Taxonomy" id="1623582"/>
    <lineage>
        <taxon>Bacteria</taxon>
        <taxon>Bacillati</taxon>
        <taxon>Actinomycetota</taxon>
        <taxon>Actinomycetes</taxon>
        <taxon>Kitasatosporales</taxon>
        <taxon>Streptomycetaceae</taxon>
        <taxon>Streptomyces</taxon>
    </lineage>
</organism>
<evidence type="ECO:0000313" key="2">
    <source>
        <dbReference type="Proteomes" id="UP000600365"/>
    </source>
</evidence>
<keyword evidence="2" id="KW-1185">Reference proteome</keyword>
<reference evidence="1 2" key="1">
    <citation type="journal article" date="2014" name="Int. J. Syst. Evol. Microbiol.">
        <title>Complete genome sequence of Corynebacterium casei LMG S-19264T (=DSM 44701T), isolated from a smear-ripened cheese.</title>
        <authorList>
            <consortium name="US DOE Joint Genome Institute (JGI-PGF)"/>
            <person name="Walter F."/>
            <person name="Albersmeier A."/>
            <person name="Kalinowski J."/>
            <person name="Ruckert C."/>
        </authorList>
    </citation>
    <scope>NUCLEOTIDE SEQUENCE [LARGE SCALE GENOMIC DNA]</scope>
    <source>
        <strain evidence="1 2">CGMCC 4.7111</strain>
    </source>
</reference>
<dbReference type="Proteomes" id="UP000600365">
    <property type="component" value="Unassembled WGS sequence"/>
</dbReference>
<protein>
    <submittedName>
        <fullName evidence="1">Uncharacterized protein</fullName>
    </submittedName>
</protein>
<name>A0A918DAS6_9ACTN</name>
<evidence type="ECO:0000313" key="1">
    <source>
        <dbReference type="EMBL" id="GGN92040.1"/>
    </source>
</evidence>